<accession>A0A7X3H917</accession>
<evidence type="ECO:0000259" key="2">
    <source>
        <dbReference type="Pfam" id="PF04773"/>
    </source>
</evidence>
<dbReference type="InterPro" id="IPR006860">
    <property type="entry name" value="FecR"/>
</dbReference>
<gene>
    <name evidence="4" type="ORF">GO594_16825</name>
</gene>
<dbReference type="GO" id="GO:0016989">
    <property type="term" value="F:sigma factor antagonist activity"/>
    <property type="evidence" value="ECO:0007669"/>
    <property type="project" value="TreeGrafter"/>
</dbReference>
<dbReference type="AlphaFoldDB" id="A0A7X3H917"/>
<feature type="domain" description="FecR N-terminal" evidence="3">
    <location>
        <begin position="44"/>
        <end position="82"/>
    </location>
</feature>
<organism evidence="4 5">
    <name type="scientific">Metapseudomonas otitidis</name>
    <dbReference type="NCBI Taxonomy" id="319939"/>
    <lineage>
        <taxon>Bacteria</taxon>
        <taxon>Pseudomonadati</taxon>
        <taxon>Pseudomonadota</taxon>
        <taxon>Gammaproteobacteria</taxon>
        <taxon>Pseudomonadales</taxon>
        <taxon>Pseudomonadaceae</taxon>
        <taxon>Metapseudomonas</taxon>
    </lineage>
</organism>
<dbReference type="EMBL" id="WTFN01000040">
    <property type="protein sequence ID" value="MWK57647.1"/>
    <property type="molecule type" value="Genomic_DNA"/>
</dbReference>
<feature type="compositionally biased region" description="Basic and acidic residues" evidence="1">
    <location>
        <begin position="17"/>
        <end position="31"/>
    </location>
</feature>
<dbReference type="PIRSF" id="PIRSF018266">
    <property type="entry name" value="FecR"/>
    <property type="match status" value="1"/>
</dbReference>
<dbReference type="PANTHER" id="PTHR30273:SF2">
    <property type="entry name" value="PROTEIN FECR"/>
    <property type="match status" value="1"/>
</dbReference>
<name>A0A7X3H917_9GAMM</name>
<evidence type="ECO:0000313" key="5">
    <source>
        <dbReference type="Proteomes" id="UP000461288"/>
    </source>
</evidence>
<dbReference type="Pfam" id="PF16220">
    <property type="entry name" value="DUF4880"/>
    <property type="match status" value="1"/>
</dbReference>
<comment type="caution">
    <text evidence="4">The sequence shown here is derived from an EMBL/GenBank/DDBJ whole genome shotgun (WGS) entry which is preliminary data.</text>
</comment>
<proteinExistence type="predicted"/>
<evidence type="ECO:0000256" key="1">
    <source>
        <dbReference type="SAM" id="MobiDB-lite"/>
    </source>
</evidence>
<reference evidence="4 5" key="1">
    <citation type="submission" date="2019-12" db="EMBL/GenBank/DDBJ databases">
        <title>Draft genome sequence of Pseudomonas otitidis recovered from a chicken carcass.</title>
        <authorList>
            <person name="Vieira T.R."/>
            <person name="Oliviera E.F.C."/>
            <person name="Silva N.M.V."/>
            <person name="Sambrano G.E."/>
            <person name="Cibulski S.P."/>
            <person name="Cardoso M.R.I."/>
        </authorList>
    </citation>
    <scope>NUCLEOTIDE SEQUENCE [LARGE SCALE GENOMIC DNA]</scope>
    <source>
        <strain evidence="4 5">25_K</strain>
    </source>
</reference>
<dbReference type="Proteomes" id="UP000461288">
    <property type="component" value="Unassembled WGS sequence"/>
</dbReference>
<dbReference type="PANTHER" id="PTHR30273">
    <property type="entry name" value="PERIPLASMIC SIGNAL SENSOR AND SIGMA FACTOR ACTIVATOR FECR-RELATED"/>
    <property type="match status" value="1"/>
</dbReference>
<protein>
    <submittedName>
        <fullName evidence="4">DUF4880 domain-containing protein</fullName>
    </submittedName>
</protein>
<evidence type="ECO:0000259" key="3">
    <source>
        <dbReference type="Pfam" id="PF16220"/>
    </source>
</evidence>
<feature type="domain" description="FecR protein" evidence="2">
    <location>
        <begin position="139"/>
        <end position="228"/>
    </location>
</feature>
<dbReference type="Gene3D" id="3.55.50.30">
    <property type="match status" value="1"/>
</dbReference>
<evidence type="ECO:0000313" key="4">
    <source>
        <dbReference type="EMBL" id="MWK57647.1"/>
    </source>
</evidence>
<sequence>MTGFRSCPGSTRIGAPHSEDAPVPDDHRPASDAHPPVDPACLGEALDWLILLEEADDACRQRFECWRTQSPEHARAFEAARRMWNAPLLGEAAARLEPTLARPRSGRRLRPLWGLAAAVLLAVGVGFHNELVLRVQADHLTATGQRQTVELADGSRVLLNTRTAFAADIDPTQRSARLLQGEAYFNVARDPSRPFEVEAGPVSLSVRDTTFAVRYLGDEAEVSVERGELDLRSRRSDARMSLAAGDSVRIGPDGFSDRRRLAAEDLAWVRGRLVFQDCPLRDVLAELRRYYPGWIINTDEHLGERAVTGNYRLDDPIAVVRALADITAARLHEYPALVVID</sequence>
<dbReference type="Pfam" id="PF04773">
    <property type="entry name" value="FecR"/>
    <property type="match status" value="1"/>
</dbReference>
<dbReference type="InterPro" id="IPR032623">
    <property type="entry name" value="FecR_N"/>
</dbReference>
<dbReference type="Gene3D" id="2.60.120.1440">
    <property type="match status" value="1"/>
</dbReference>
<dbReference type="InterPro" id="IPR012373">
    <property type="entry name" value="Ferrdict_sens_TM"/>
</dbReference>
<feature type="region of interest" description="Disordered" evidence="1">
    <location>
        <begin position="1"/>
        <end position="36"/>
    </location>
</feature>